<evidence type="ECO:0000256" key="3">
    <source>
        <dbReference type="ARBA" id="ARBA00023098"/>
    </source>
</evidence>
<keyword evidence="6" id="KW-1185">Reference proteome</keyword>
<sequence>MLRTRVTTLLTAAFVLLTALLFTGTATAAAAAAAAAKPTLDLPATGGPFPVGTTALHLVDRARVDPWAPTPGPRELMVQVWYPAVPVGKRAEYGDPAVSQHFADLVTAVGMGQGEPFLHRVHPTSRNAAPVLPGRWPLILQSHGRGTVRAATTSIAEGLAARGYIVAAVDHTYDAAVTTFPDGRTVKANRTQEPTEPELAAEVRVRVADLRFVLDQLSGAATPFRHRLDLGRVGVFGHSIGGDTAAEAMRADRRFRVGANLDGAFWGEAQRQGVPGPFALFSAGPADHPSWANWRTNQKAWGRQFNLGEGIHSSATDLVLFPEVSGLKELLKDHPEVYKQIFGSLDGVRTTQLYRAYLTALFDRHLLGRPSPLLDRDSERWPEQKLLFSVG</sequence>
<dbReference type="Proteomes" id="UP000533598">
    <property type="component" value="Unassembled WGS sequence"/>
</dbReference>
<keyword evidence="1 5" id="KW-0378">Hydrolase</keyword>
<proteinExistence type="predicted"/>
<dbReference type="GO" id="GO:0003847">
    <property type="term" value="F:1-alkyl-2-acetylglycerophosphocholine esterase activity"/>
    <property type="evidence" value="ECO:0007669"/>
    <property type="project" value="TreeGrafter"/>
</dbReference>
<evidence type="ECO:0000256" key="1">
    <source>
        <dbReference type="ARBA" id="ARBA00022801"/>
    </source>
</evidence>
<dbReference type="Pfam" id="PF03403">
    <property type="entry name" value="PAF-AH_p_II"/>
    <property type="match status" value="2"/>
</dbReference>
<dbReference type="RefSeq" id="WP_185008175.1">
    <property type="nucleotide sequence ID" value="NZ_JACHMH010000001.1"/>
</dbReference>
<accession>A0A7W7FWH9</accession>
<evidence type="ECO:0000313" key="5">
    <source>
        <dbReference type="EMBL" id="MBB4681531.1"/>
    </source>
</evidence>
<dbReference type="AlphaFoldDB" id="A0A7W7FWH9"/>
<feature type="signal peptide" evidence="4">
    <location>
        <begin position="1"/>
        <end position="28"/>
    </location>
</feature>
<evidence type="ECO:0000313" key="6">
    <source>
        <dbReference type="Proteomes" id="UP000533598"/>
    </source>
</evidence>
<protein>
    <submittedName>
        <fullName evidence="5">Dienelactone hydrolase</fullName>
    </submittedName>
</protein>
<evidence type="ECO:0000256" key="4">
    <source>
        <dbReference type="SAM" id="SignalP"/>
    </source>
</evidence>
<keyword evidence="3" id="KW-0443">Lipid metabolism</keyword>
<dbReference type="Gene3D" id="3.40.50.1820">
    <property type="entry name" value="alpha/beta hydrolase"/>
    <property type="match status" value="1"/>
</dbReference>
<reference evidence="5 6" key="1">
    <citation type="submission" date="2020-08" db="EMBL/GenBank/DDBJ databases">
        <title>Sequencing the genomes of 1000 actinobacteria strains.</title>
        <authorList>
            <person name="Klenk H.-P."/>
        </authorList>
    </citation>
    <scope>NUCLEOTIDE SEQUENCE [LARGE SCALE GENOMIC DNA]</scope>
    <source>
        <strain evidence="5 6">DSM 44230</strain>
    </source>
</reference>
<keyword evidence="4" id="KW-0732">Signal</keyword>
<dbReference type="EMBL" id="JACHMH010000001">
    <property type="protein sequence ID" value="MBB4681531.1"/>
    <property type="molecule type" value="Genomic_DNA"/>
</dbReference>
<comment type="caution">
    <text evidence="5">The sequence shown here is derived from an EMBL/GenBank/DDBJ whole genome shotgun (WGS) entry which is preliminary data.</text>
</comment>
<dbReference type="SUPFAM" id="SSF53474">
    <property type="entry name" value="alpha/beta-Hydrolases"/>
    <property type="match status" value="1"/>
</dbReference>
<dbReference type="PANTHER" id="PTHR10272">
    <property type="entry name" value="PLATELET-ACTIVATING FACTOR ACETYLHYDROLASE"/>
    <property type="match status" value="1"/>
</dbReference>
<organism evidence="5 6">
    <name type="scientific">Crossiella cryophila</name>
    <dbReference type="NCBI Taxonomy" id="43355"/>
    <lineage>
        <taxon>Bacteria</taxon>
        <taxon>Bacillati</taxon>
        <taxon>Actinomycetota</taxon>
        <taxon>Actinomycetes</taxon>
        <taxon>Pseudonocardiales</taxon>
        <taxon>Pseudonocardiaceae</taxon>
        <taxon>Crossiella</taxon>
    </lineage>
</organism>
<gene>
    <name evidence="5" type="ORF">HNR67_007649</name>
</gene>
<keyword evidence="2" id="KW-0442">Lipid degradation</keyword>
<name>A0A7W7FWH9_9PSEU</name>
<dbReference type="PANTHER" id="PTHR10272:SF0">
    <property type="entry name" value="PLATELET-ACTIVATING FACTOR ACETYLHYDROLASE"/>
    <property type="match status" value="1"/>
</dbReference>
<evidence type="ECO:0000256" key="2">
    <source>
        <dbReference type="ARBA" id="ARBA00022963"/>
    </source>
</evidence>
<dbReference type="InterPro" id="IPR029058">
    <property type="entry name" value="AB_hydrolase_fold"/>
</dbReference>
<dbReference type="GO" id="GO:0016042">
    <property type="term" value="P:lipid catabolic process"/>
    <property type="evidence" value="ECO:0007669"/>
    <property type="project" value="UniProtKB-KW"/>
</dbReference>
<feature type="chain" id="PRO_5031472053" evidence="4">
    <location>
        <begin position="29"/>
        <end position="391"/>
    </location>
</feature>